<comment type="subcellular location">
    <subcellularLocation>
        <location evidence="9">Endoplasmic reticulum membrane</location>
        <topology evidence="9">Multi-pass membrane protein</topology>
    </subcellularLocation>
</comment>
<name>A0AAN8WKM5_HALRR</name>
<dbReference type="EC" id="3.4.24.84" evidence="9"/>
<evidence type="ECO:0000259" key="10">
    <source>
        <dbReference type="Pfam" id="PF01435"/>
    </source>
</evidence>
<feature type="transmembrane region" description="Helical" evidence="9">
    <location>
        <begin position="129"/>
        <end position="149"/>
    </location>
</feature>
<evidence type="ECO:0000256" key="3">
    <source>
        <dbReference type="ARBA" id="ARBA00022801"/>
    </source>
</evidence>
<reference evidence="11 12" key="1">
    <citation type="submission" date="2023-11" db="EMBL/GenBank/DDBJ databases">
        <title>Halocaridina rubra genome assembly.</title>
        <authorList>
            <person name="Smith C."/>
        </authorList>
    </citation>
    <scope>NUCLEOTIDE SEQUENCE [LARGE SCALE GENOMIC DNA]</scope>
    <source>
        <strain evidence="11">EP-1</strain>
        <tissue evidence="11">Whole</tissue>
    </source>
</reference>
<dbReference type="EMBL" id="JAXCGZ010021072">
    <property type="protein sequence ID" value="KAK7060628.1"/>
    <property type="molecule type" value="Genomic_DNA"/>
</dbReference>
<keyword evidence="2 8" id="KW-0479">Metal-binding</keyword>
<dbReference type="GO" id="GO:0005789">
    <property type="term" value="C:endoplasmic reticulum membrane"/>
    <property type="evidence" value="ECO:0007669"/>
    <property type="project" value="UniProtKB-SubCell"/>
</dbReference>
<evidence type="ECO:0000256" key="5">
    <source>
        <dbReference type="ARBA" id="ARBA00023049"/>
    </source>
</evidence>
<dbReference type="FunFam" id="3.30.2010.10:FF:000003">
    <property type="entry name" value="CAAX prenyl protease"/>
    <property type="match status" value="1"/>
</dbReference>
<gene>
    <name evidence="11" type="primary">ZMPSTE24</name>
    <name evidence="11" type="ORF">SK128_026280</name>
</gene>
<feature type="domain" description="Peptidase M48" evidence="10">
    <location>
        <begin position="25"/>
        <end position="254"/>
    </location>
</feature>
<comment type="similarity">
    <text evidence="9">Belongs to the peptidase M48A family.</text>
</comment>
<feature type="active site" description="Proton donor" evidence="7">
    <location>
        <position position="203"/>
    </location>
</feature>
<comment type="cofactor">
    <cofactor evidence="8 9">
        <name>Zn(2+)</name>
        <dbReference type="ChEBI" id="CHEBI:29105"/>
    </cofactor>
    <text evidence="8 9">Binds 1 zinc ion per subunit.</text>
</comment>
<keyword evidence="9" id="KW-1133">Transmembrane helix</keyword>
<accession>A0AAN8WKM5</accession>
<protein>
    <recommendedName>
        <fullName evidence="9">CAAX prenyl protease</fullName>
        <ecNumber evidence="9">3.4.24.84</ecNumber>
    </recommendedName>
</protein>
<feature type="transmembrane region" description="Helical" evidence="9">
    <location>
        <begin position="169"/>
        <end position="191"/>
    </location>
</feature>
<organism evidence="11 12">
    <name type="scientific">Halocaridina rubra</name>
    <name type="common">Hawaiian red shrimp</name>
    <dbReference type="NCBI Taxonomy" id="373956"/>
    <lineage>
        <taxon>Eukaryota</taxon>
        <taxon>Metazoa</taxon>
        <taxon>Ecdysozoa</taxon>
        <taxon>Arthropoda</taxon>
        <taxon>Crustacea</taxon>
        <taxon>Multicrustacea</taxon>
        <taxon>Malacostraca</taxon>
        <taxon>Eumalacostraca</taxon>
        <taxon>Eucarida</taxon>
        <taxon>Decapoda</taxon>
        <taxon>Pleocyemata</taxon>
        <taxon>Caridea</taxon>
        <taxon>Atyoidea</taxon>
        <taxon>Atyidae</taxon>
        <taxon>Halocaridina</taxon>
    </lineage>
</organism>
<proteinExistence type="inferred from homology"/>
<dbReference type="GO" id="GO:0004222">
    <property type="term" value="F:metalloendopeptidase activity"/>
    <property type="evidence" value="ECO:0007669"/>
    <property type="project" value="UniProtKB-UniRule"/>
</dbReference>
<evidence type="ECO:0000313" key="12">
    <source>
        <dbReference type="Proteomes" id="UP001381693"/>
    </source>
</evidence>
<evidence type="ECO:0000256" key="8">
    <source>
        <dbReference type="PIRSR" id="PIRSR627057-2"/>
    </source>
</evidence>
<evidence type="ECO:0000256" key="4">
    <source>
        <dbReference type="ARBA" id="ARBA00022833"/>
    </source>
</evidence>
<comment type="caution">
    <text evidence="11">The sequence shown here is derived from an EMBL/GenBank/DDBJ whole genome shotgun (WGS) entry which is preliminary data.</text>
</comment>
<comment type="caution">
    <text evidence="9">Lacks conserved residue(s) required for the propagation of feature annotation.</text>
</comment>
<keyword evidence="12" id="KW-1185">Reference proteome</keyword>
<feature type="binding site" evidence="8">
    <location>
        <position position="199"/>
    </location>
    <ligand>
        <name>Zn(2+)</name>
        <dbReference type="ChEBI" id="CHEBI:29105"/>
        <note>catalytic</note>
    </ligand>
</feature>
<keyword evidence="1 9" id="KW-0645">Protease</keyword>
<dbReference type="Gene3D" id="3.30.2010.10">
    <property type="entry name" value="Metalloproteases ('zincins'), catalytic domain"/>
    <property type="match status" value="1"/>
</dbReference>
<dbReference type="AlphaFoldDB" id="A0AAN8WKM5"/>
<dbReference type="GO" id="GO:0071586">
    <property type="term" value="P:CAAX-box protein processing"/>
    <property type="evidence" value="ECO:0007669"/>
    <property type="project" value="UniProtKB-UniRule"/>
</dbReference>
<evidence type="ECO:0000313" key="11">
    <source>
        <dbReference type="EMBL" id="KAK7060628.1"/>
    </source>
</evidence>
<evidence type="ECO:0000256" key="7">
    <source>
        <dbReference type="PIRSR" id="PIRSR627057-1"/>
    </source>
</evidence>
<keyword evidence="3 9" id="KW-0378">Hydrolase</keyword>
<keyword evidence="9" id="KW-0472">Membrane</keyword>
<evidence type="ECO:0000256" key="6">
    <source>
        <dbReference type="ARBA" id="ARBA00044456"/>
    </source>
</evidence>
<keyword evidence="9" id="KW-0812">Transmembrane</keyword>
<dbReference type="InterPro" id="IPR027057">
    <property type="entry name" value="CAXX_Prtase_1"/>
</dbReference>
<keyword evidence="4 8" id="KW-0862">Zinc</keyword>
<feature type="binding site" evidence="8">
    <location>
        <position position="123"/>
    </location>
    <ligand>
        <name>Zn(2+)</name>
        <dbReference type="ChEBI" id="CHEBI:29105"/>
        <note>catalytic</note>
    </ligand>
</feature>
<dbReference type="PANTHER" id="PTHR10120">
    <property type="entry name" value="CAAX PRENYL PROTEASE 1"/>
    <property type="match status" value="1"/>
</dbReference>
<feature type="binding site" evidence="8">
    <location>
        <position position="119"/>
    </location>
    <ligand>
        <name>Zn(2+)</name>
        <dbReference type="ChEBI" id="CHEBI:29105"/>
        <note>catalytic</note>
    </ligand>
</feature>
<comment type="function">
    <text evidence="9">Proteolytically removes the C-terminal three residues of farnesylated proteins.</text>
</comment>
<sequence length="262" mass="30212">MAVVMFLMTVYPDYIAPLFDKYEPLPDGDLKTKIEQLAAQIEFPLTKLYVVEGSKRSAHSNAYFYGFFKNKRIVLYDTLLEEYTPLNEKKEEKADVKSEVEEKKKTGCNTDEVLAVLGHELGHWKLNHVLKGIVISQVNLFLVFSVFGALYKYSPLYRAFGFHHSQPAFIGLIIVMQFVFAPYNEILQFLLTMFSRYNEFQADAFAKKLGHAVNLKSALIKLNEDNLGYPVYDNLYSAWHHSHPPILERISALELDDNKKEQ</sequence>
<evidence type="ECO:0000256" key="1">
    <source>
        <dbReference type="ARBA" id="ARBA00022670"/>
    </source>
</evidence>
<dbReference type="GO" id="GO:0046872">
    <property type="term" value="F:metal ion binding"/>
    <property type="evidence" value="ECO:0007669"/>
    <property type="project" value="UniProtKB-UniRule"/>
</dbReference>
<keyword evidence="9" id="KW-0256">Endoplasmic reticulum</keyword>
<dbReference type="Pfam" id="PF01435">
    <property type="entry name" value="Peptidase_M48"/>
    <property type="match status" value="1"/>
</dbReference>
<evidence type="ECO:0000256" key="2">
    <source>
        <dbReference type="ARBA" id="ARBA00022723"/>
    </source>
</evidence>
<dbReference type="CDD" id="cd07343">
    <property type="entry name" value="M48A_Zmpste24p_like"/>
    <property type="match status" value="1"/>
</dbReference>
<comment type="catalytic activity">
    <reaction evidence="6 9">
        <text>Hydrolyzes the peptide bond -P2-(S-farnesyl or geranylgeranyl)C-P1'-P2'-P3'-COOH where P1' and P2' are amino acids with aliphatic side chains and P3' is any C-terminal residue.</text>
        <dbReference type="EC" id="3.4.24.84"/>
    </reaction>
</comment>
<keyword evidence="5 9" id="KW-0482">Metalloprotease</keyword>
<dbReference type="InterPro" id="IPR001915">
    <property type="entry name" value="Peptidase_M48"/>
</dbReference>
<dbReference type="Proteomes" id="UP001381693">
    <property type="component" value="Unassembled WGS sequence"/>
</dbReference>
<evidence type="ECO:0000256" key="9">
    <source>
        <dbReference type="RuleBase" id="RU366005"/>
    </source>
</evidence>
<feature type="active site" evidence="7">
    <location>
        <position position="120"/>
    </location>
</feature>